<dbReference type="EMBL" id="NRRV01000012">
    <property type="protein sequence ID" value="MBK1630459.1"/>
    <property type="molecule type" value="Genomic_DNA"/>
</dbReference>
<evidence type="ECO:0000313" key="2">
    <source>
        <dbReference type="Proteomes" id="UP000748752"/>
    </source>
</evidence>
<gene>
    <name evidence="1" type="ORF">CKO31_06810</name>
</gene>
<protein>
    <submittedName>
        <fullName evidence="1">Regulator</fullName>
    </submittedName>
</protein>
<comment type="caution">
    <text evidence="1">The sequence shown here is derived from an EMBL/GenBank/DDBJ whole genome shotgun (WGS) entry which is preliminary data.</text>
</comment>
<dbReference type="RefSeq" id="WP_200235336.1">
    <property type="nucleotide sequence ID" value="NZ_NRRV01000012.1"/>
</dbReference>
<evidence type="ECO:0000313" key="1">
    <source>
        <dbReference type="EMBL" id="MBK1630459.1"/>
    </source>
</evidence>
<reference evidence="1 2" key="1">
    <citation type="journal article" date="2020" name="Microorganisms">
        <title>Osmotic Adaptation and Compatible Solute Biosynthesis of Phototrophic Bacteria as Revealed from Genome Analyses.</title>
        <authorList>
            <person name="Imhoff J.F."/>
            <person name="Rahn T."/>
            <person name="Kunzel S."/>
            <person name="Keller A."/>
            <person name="Neulinger S.C."/>
        </authorList>
    </citation>
    <scope>NUCLEOTIDE SEQUENCE [LARGE SCALE GENOMIC DNA]</scope>
    <source>
        <strain evidence="1 2">DSM 6210</strain>
    </source>
</reference>
<organism evidence="1 2">
    <name type="scientific">Thiohalocapsa halophila</name>
    <dbReference type="NCBI Taxonomy" id="69359"/>
    <lineage>
        <taxon>Bacteria</taxon>
        <taxon>Pseudomonadati</taxon>
        <taxon>Pseudomonadota</taxon>
        <taxon>Gammaproteobacteria</taxon>
        <taxon>Chromatiales</taxon>
        <taxon>Chromatiaceae</taxon>
        <taxon>Thiohalocapsa</taxon>
    </lineage>
</organism>
<keyword evidence="2" id="KW-1185">Reference proteome</keyword>
<name>A0ABS1CG49_9GAMM</name>
<sequence>MPTYDYRCEANGRVVEVSHRMSEKLATWGELCERASLDCGDTPADTPVQRLATGGNLIGSNNLGSGFDPAPACGAGGCGTGMCGLD</sequence>
<proteinExistence type="predicted"/>
<dbReference type="Proteomes" id="UP000748752">
    <property type="component" value="Unassembled WGS sequence"/>
</dbReference>
<accession>A0ABS1CG49</accession>